<evidence type="ECO:0000313" key="2">
    <source>
        <dbReference type="Proteomes" id="UP001243623"/>
    </source>
</evidence>
<name>A0A9Y2AJ54_9FIRM</name>
<protein>
    <submittedName>
        <fullName evidence="1">Glycosyltransferase family 4 protein</fullName>
    </submittedName>
</protein>
<evidence type="ECO:0000313" key="1">
    <source>
        <dbReference type="EMBL" id="WIW70380.1"/>
    </source>
</evidence>
<dbReference type="AlphaFoldDB" id="A0A9Y2AJ54"/>
<dbReference type="RefSeq" id="WP_147670159.1">
    <property type="nucleotide sequence ID" value="NZ_CP120678.1"/>
</dbReference>
<accession>A0A9Y2AJ54</accession>
<dbReference type="KEGG" id="sgbi:P3F81_10855"/>
<reference evidence="1" key="1">
    <citation type="submission" date="2023-03" db="EMBL/GenBank/DDBJ databases">
        <title>Selenobaculum gbiensis gen. nov. sp. nov., a new bacterium isolated from the gut microbiota of IBD patient.</title>
        <authorList>
            <person name="Yeo S."/>
            <person name="Park H."/>
            <person name="Huh C.S."/>
        </authorList>
    </citation>
    <scope>NUCLEOTIDE SEQUENCE</scope>
    <source>
        <strain evidence="1">ICN-92133</strain>
    </source>
</reference>
<organism evidence="1 2">
    <name type="scientific">Selenobaculum gibii</name>
    <dbReference type="NCBI Taxonomy" id="3054208"/>
    <lineage>
        <taxon>Bacteria</taxon>
        <taxon>Bacillati</taxon>
        <taxon>Bacillota</taxon>
        <taxon>Negativicutes</taxon>
        <taxon>Selenomonadales</taxon>
        <taxon>Selenomonadaceae</taxon>
        <taxon>Selenobaculum</taxon>
    </lineage>
</organism>
<dbReference type="Gene3D" id="3.40.50.2000">
    <property type="entry name" value="Glycogen Phosphorylase B"/>
    <property type="match status" value="2"/>
</dbReference>
<dbReference type="Proteomes" id="UP001243623">
    <property type="component" value="Chromosome"/>
</dbReference>
<dbReference type="SUPFAM" id="SSF53756">
    <property type="entry name" value="UDP-Glycosyltransferase/glycogen phosphorylase"/>
    <property type="match status" value="1"/>
</dbReference>
<gene>
    <name evidence="1" type="ORF">P3F81_10855</name>
</gene>
<sequence length="403" mass="46561">MKVLFTSPIIEHPAAGGPQLRIENSIKALNEICELHVISRASRRSLGGIKAEKFYKRHCVNFIYVPRVKFFFENKVLRDMEFGFNKKFLDKDEDFIINYIKQNKIDIIWFGYGNISYELMKNIKKKVPQIKMICDTDSVWSRFVLRGIPYEKDIHKKKLIEKEGRKKEQEEKEWVEFCDVTTAVSKVDAEYYKELTEDKNKIKLFSNVIDLRNYEDAGERPMNFQNPCIYLAGTFEPNSPMDKAARWVLDNVWDKLKEIIPDIRFYIIGNGSKNTLSDINDEAISIVGKVDSVLPYLKNADVALVPLFFESGTRFKILEAAACKIPIVSTTLGAEGIPVESGQNILIADEADDFVENIVKLIKDKEFARIIAENCNRLIEDKYGIQNLIEEGNLILRYIEKKE</sequence>
<dbReference type="PANTHER" id="PTHR12526">
    <property type="entry name" value="GLYCOSYLTRANSFERASE"/>
    <property type="match status" value="1"/>
</dbReference>
<dbReference type="PANTHER" id="PTHR12526:SF630">
    <property type="entry name" value="GLYCOSYLTRANSFERASE"/>
    <property type="match status" value="1"/>
</dbReference>
<keyword evidence="2" id="KW-1185">Reference proteome</keyword>
<dbReference type="Pfam" id="PF13692">
    <property type="entry name" value="Glyco_trans_1_4"/>
    <property type="match status" value="1"/>
</dbReference>
<dbReference type="EMBL" id="CP120678">
    <property type="protein sequence ID" value="WIW70380.1"/>
    <property type="molecule type" value="Genomic_DNA"/>
</dbReference>
<proteinExistence type="predicted"/>
<dbReference type="CDD" id="cd03801">
    <property type="entry name" value="GT4_PimA-like"/>
    <property type="match status" value="1"/>
</dbReference>